<name>A0A6N7Q236_9BACT</name>
<proteinExistence type="predicted"/>
<reference evidence="1 2" key="1">
    <citation type="submission" date="2019-10" db="EMBL/GenBank/DDBJ databases">
        <title>A soil myxobacterium in the family Polyangiaceae.</title>
        <authorList>
            <person name="Li Y."/>
            <person name="Wang J."/>
        </authorList>
    </citation>
    <scope>NUCLEOTIDE SEQUENCE [LARGE SCALE GENOMIC DNA]</scope>
    <source>
        <strain evidence="1 2">DSM 14734</strain>
    </source>
</reference>
<comment type="caution">
    <text evidence="1">The sequence shown here is derived from an EMBL/GenBank/DDBJ whole genome shotgun (WGS) entry which is preliminary data.</text>
</comment>
<dbReference type="Proteomes" id="UP000440224">
    <property type="component" value="Unassembled WGS sequence"/>
</dbReference>
<evidence type="ECO:0008006" key="3">
    <source>
        <dbReference type="Google" id="ProtNLM"/>
    </source>
</evidence>
<organism evidence="1 2">
    <name type="scientific">Polyangium spumosum</name>
    <dbReference type="NCBI Taxonomy" id="889282"/>
    <lineage>
        <taxon>Bacteria</taxon>
        <taxon>Pseudomonadati</taxon>
        <taxon>Myxococcota</taxon>
        <taxon>Polyangia</taxon>
        <taxon>Polyangiales</taxon>
        <taxon>Polyangiaceae</taxon>
        <taxon>Polyangium</taxon>
    </lineage>
</organism>
<keyword evidence="2" id="KW-1185">Reference proteome</keyword>
<sequence>MQSPIPENSLCDALRDAIGKGRVEAAVFTTYTFEPAFFEENVLPVLWDKTFSHHTRARMCETDRALREGIAEVAVYYDRAGLQQVTSPRLAVTYRAIVRRNKTRFHPKVVLALVTDGDGAKRSRRLVICISSANLTEPGYFTSLECFHIEEVAEGTKCSFRDDLRHLLRNIRSDAPPDDEHPALDEIDKFARGLQPDERKKTRIFVGQSTLTEFFAETLVRGVRNRCELEIVSPYFDESDAAPLRALAEALSPTEIRVYLPTDENGKAACSEAYFEAVEDLATWSDLPAQHRRSSEKDSKAKLRRVHAKLYRLLLQDGREYSLVGSVNLTGAAHESCRQGNLEAAFLVLDKYAEGPRPLLTPLGRSGRPKIFADPEEVDDEEDIDDVIVLPLYLRYDWGNGMASYYWDEQVDAVPRRISVTSGGVPITVIAPVQSNAWVPFRDDVSRVIAEKLRGTSYLTAQAGERGEAIVLVQEIGIIEKPSYAEGVQWTAEDILRAWSSLSEDQRQIALERSLEATTLGSTVGRVDATSKDAEKSLFDGVAGIYHGFFRLEDRVVQAIQDKRPREAEFLLFGKGFDTLPALLDRVIKDDAGDRVHRYVTLLSVQVLFDRFDRLGDVLVARFLEEHAKRRRELEKKLGENVDTIRATFTFEDAEHRRRFFAWFDRWFRRNVERGEHEEDRG</sequence>
<dbReference type="EMBL" id="WJIE01000014">
    <property type="protein sequence ID" value="MRG96870.1"/>
    <property type="molecule type" value="Genomic_DNA"/>
</dbReference>
<protein>
    <recommendedName>
        <fullName evidence="3">PLD phosphodiesterase domain-containing protein</fullName>
    </recommendedName>
</protein>
<gene>
    <name evidence="1" type="ORF">GF068_33845</name>
</gene>
<dbReference type="RefSeq" id="WP_153823671.1">
    <property type="nucleotide sequence ID" value="NZ_WJIE01000014.1"/>
</dbReference>
<dbReference type="AlphaFoldDB" id="A0A6N7Q236"/>
<evidence type="ECO:0000313" key="1">
    <source>
        <dbReference type="EMBL" id="MRG96870.1"/>
    </source>
</evidence>
<accession>A0A6N7Q236</accession>
<dbReference type="OrthoDB" id="369674at2"/>
<evidence type="ECO:0000313" key="2">
    <source>
        <dbReference type="Proteomes" id="UP000440224"/>
    </source>
</evidence>